<dbReference type="EMBL" id="CM042018">
    <property type="protein sequence ID" value="KAI3828491.1"/>
    <property type="molecule type" value="Genomic_DNA"/>
</dbReference>
<accession>A0ACB9K8F1</accession>
<sequence>MIPLFSTDKPCLIYRKSHVSTSGLILSCEITWVMMMITINHTNRIAALGIMAMRRHRSSISSFVNLQRHPSVIDVMVILSSYSMVMS</sequence>
<protein>
    <submittedName>
        <fullName evidence="1">Uncharacterized protein</fullName>
    </submittedName>
</protein>
<reference evidence="2" key="1">
    <citation type="journal article" date="2022" name="Mol. Ecol. Resour.">
        <title>The genomes of chicory, endive, great burdock and yacon provide insights into Asteraceae palaeo-polyploidization history and plant inulin production.</title>
        <authorList>
            <person name="Fan W."/>
            <person name="Wang S."/>
            <person name="Wang H."/>
            <person name="Wang A."/>
            <person name="Jiang F."/>
            <person name="Liu H."/>
            <person name="Zhao H."/>
            <person name="Xu D."/>
            <person name="Zhang Y."/>
        </authorList>
    </citation>
    <scope>NUCLEOTIDE SEQUENCE [LARGE SCALE GENOMIC DNA]</scope>
    <source>
        <strain evidence="2">cv. Yunnan</strain>
    </source>
</reference>
<evidence type="ECO:0000313" key="1">
    <source>
        <dbReference type="EMBL" id="KAI3828491.1"/>
    </source>
</evidence>
<proteinExistence type="predicted"/>
<name>A0ACB9K8F1_9ASTR</name>
<reference evidence="1 2" key="2">
    <citation type="journal article" date="2022" name="Mol. Ecol. Resour.">
        <title>The genomes of chicory, endive, great burdock and yacon provide insights into Asteraceae paleo-polyploidization history and plant inulin production.</title>
        <authorList>
            <person name="Fan W."/>
            <person name="Wang S."/>
            <person name="Wang H."/>
            <person name="Wang A."/>
            <person name="Jiang F."/>
            <person name="Liu H."/>
            <person name="Zhao H."/>
            <person name="Xu D."/>
            <person name="Zhang Y."/>
        </authorList>
    </citation>
    <scope>NUCLEOTIDE SEQUENCE [LARGE SCALE GENOMIC DNA]</scope>
    <source>
        <strain evidence="2">cv. Yunnan</strain>
        <tissue evidence="1">Leaves</tissue>
    </source>
</reference>
<comment type="caution">
    <text evidence="1">The sequence shown here is derived from an EMBL/GenBank/DDBJ whole genome shotgun (WGS) entry which is preliminary data.</text>
</comment>
<evidence type="ECO:0000313" key="2">
    <source>
        <dbReference type="Proteomes" id="UP001056120"/>
    </source>
</evidence>
<dbReference type="Proteomes" id="UP001056120">
    <property type="component" value="Linkage Group LG01"/>
</dbReference>
<organism evidence="1 2">
    <name type="scientific">Smallanthus sonchifolius</name>
    <dbReference type="NCBI Taxonomy" id="185202"/>
    <lineage>
        <taxon>Eukaryota</taxon>
        <taxon>Viridiplantae</taxon>
        <taxon>Streptophyta</taxon>
        <taxon>Embryophyta</taxon>
        <taxon>Tracheophyta</taxon>
        <taxon>Spermatophyta</taxon>
        <taxon>Magnoliopsida</taxon>
        <taxon>eudicotyledons</taxon>
        <taxon>Gunneridae</taxon>
        <taxon>Pentapetalae</taxon>
        <taxon>asterids</taxon>
        <taxon>campanulids</taxon>
        <taxon>Asterales</taxon>
        <taxon>Asteraceae</taxon>
        <taxon>Asteroideae</taxon>
        <taxon>Heliantheae alliance</taxon>
        <taxon>Millerieae</taxon>
        <taxon>Smallanthus</taxon>
    </lineage>
</organism>
<keyword evidence="2" id="KW-1185">Reference proteome</keyword>
<gene>
    <name evidence="1" type="ORF">L1987_02592</name>
</gene>